<keyword evidence="2" id="KW-1185">Reference proteome</keyword>
<proteinExistence type="predicted"/>
<organism evidence="1 2">
    <name type="scientific">Zunongwangia profunda (strain DSM 18752 / CCTCC AB 206139 / SM-A87)</name>
    <name type="common">Wangia profunda</name>
    <dbReference type="NCBI Taxonomy" id="655815"/>
    <lineage>
        <taxon>Bacteria</taxon>
        <taxon>Pseudomonadati</taxon>
        <taxon>Bacteroidota</taxon>
        <taxon>Flavobacteriia</taxon>
        <taxon>Flavobacteriales</taxon>
        <taxon>Flavobacteriaceae</taxon>
        <taxon>Zunongwangia</taxon>
    </lineage>
</organism>
<dbReference type="Proteomes" id="UP000001654">
    <property type="component" value="Chromosome"/>
</dbReference>
<reference evidence="1 2" key="1">
    <citation type="journal article" date="2010" name="BMC Genomics">
        <title>The complete genome of Zunongwangia profunda SM-A87 reveals its adaptation to the deep-sea environment and ecological role in sedimentary organic nitrogen degradation.</title>
        <authorList>
            <person name="Qin Q.L."/>
            <person name="Zhang X.Y."/>
            <person name="Wang X.M."/>
            <person name="Liu G.M."/>
            <person name="Chen X.L."/>
            <person name="Xie B.B."/>
            <person name="Dang H.Y."/>
            <person name="Zhou B.C."/>
            <person name="Yu J."/>
            <person name="Zhang Y.Z."/>
        </authorList>
    </citation>
    <scope>NUCLEOTIDE SEQUENCE [LARGE SCALE GENOMIC DNA]</scope>
    <source>
        <strain evidence="2">DSM 18752 / CCTCC AB 206139 / SM-A87</strain>
    </source>
</reference>
<dbReference type="EMBL" id="CP001650">
    <property type="protein sequence ID" value="ADF53265.1"/>
    <property type="molecule type" value="Genomic_DNA"/>
</dbReference>
<protein>
    <submittedName>
        <fullName evidence="1">Uncharacterized protein</fullName>
    </submittedName>
</protein>
<evidence type="ECO:0000313" key="1">
    <source>
        <dbReference type="EMBL" id="ADF53265.1"/>
    </source>
</evidence>
<dbReference type="HOGENOM" id="CLU_3260221_0_0_10"/>
<dbReference type="KEGG" id="zpr:ZPR_2945"/>
<evidence type="ECO:0000313" key="2">
    <source>
        <dbReference type="Proteomes" id="UP000001654"/>
    </source>
</evidence>
<accession>D5BGT4</accession>
<name>D5BGT4_ZUNPS</name>
<sequence length="42" mass="4928">MANANAVKKFRIFLDTFQPEMFFSTASFIIIKNLFYHLRAQG</sequence>
<dbReference type="AlphaFoldDB" id="D5BGT4"/>
<gene>
    <name evidence="1" type="ordered locus">ZPR_2945</name>
</gene>